<feature type="transmembrane region" description="Helical" evidence="1">
    <location>
        <begin position="206"/>
        <end position="226"/>
    </location>
</feature>
<keyword evidence="4" id="KW-1185">Reference proteome</keyword>
<name>A0A6L3VCM2_9BACI</name>
<dbReference type="CDD" id="cd01949">
    <property type="entry name" value="GGDEF"/>
    <property type="match status" value="1"/>
</dbReference>
<protein>
    <submittedName>
        <fullName evidence="3">GGDEF domain-containing protein</fullName>
    </submittedName>
</protein>
<evidence type="ECO:0000313" key="4">
    <source>
        <dbReference type="Proteomes" id="UP000481030"/>
    </source>
</evidence>
<accession>A0A6L3VCM2</accession>
<feature type="domain" description="GGDEF" evidence="2">
    <location>
        <begin position="429"/>
        <end position="571"/>
    </location>
</feature>
<dbReference type="GO" id="GO:0052621">
    <property type="term" value="F:diguanylate cyclase activity"/>
    <property type="evidence" value="ECO:0007669"/>
    <property type="project" value="TreeGrafter"/>
</dbReference>
<proteinExistence type="predicted"/>
<dbReference type="InterPro" id="IPR000160">
    <property type="entry name" value="GGDEF_dom"/>
</dbReference>
<gene>
    <name evidence="3" type="ORF">F7731_04050</name>
</gene>
<reference evidence="3 4" key="1">
    <citation type="journal article" date="2016" name="Antonie Van Leeuwenhoek">
        <title>Bacillus depressus sp. nov., isolated from soil of a sunflower field.</title>
        <authorList>
            <person name="Wei X."/>
            <person name="Xin D."/>
            <person name="Xin Y."/>
            <person name="Zhang H."/>
            <person name="Wang T."/>
            <person name="Zhang J."/>
        </authorList>
    </citation>
    <scope>NUCLEOTIDE SEQUENCE [LARGE SCALE GENOMIC DNA]</scope>
    <source>
        <strain evidence="3 4">BZ1</strain>
    </source>
</reference>
<dbReference type="FunFam" id="3.30.70.270:FF:000001">
    <property type="entry name" value="Diguanylate cyclase domain protein"/>
    <property type="match status" value="1"/>
</dbReference>
<dbReference type="GO" id="GO:0005886">
    <property type="term" value="C:plasma membrane"/>
    <property type="evidence" value="ECO:0007669"/>
    <property type="project" value="TreeGrafter"/>
</dbReference>
<dbReference type="PANTHER" id="PTHR45138">
    <property type="entry name" value="REGULATORY COMPONENTS OF SENSORY TRANSDUCTION SYSTEM"/>
    <property type="match status" value="1"/>
</dbReference>
<dbReference type="Gene3D" id="3.30.450.40">
    <property type="match status" value="1"/>
</dbReference>
<dbReference type="InterPro" id="IPR050469">
    <property type="entry name" value="Diguanylate_Cyclase"/>
</dbReference>
<evidence type="ECO:0000256" key="1">
    <source>
        <dbReference type="SAM" id="Phobius"/>
    </source>
</evidence>
<dbReference type="SMART" id="SM00267">
    <property type="entry name" value="GGDEF"/>
    <property type="match status" value="1"/>
</dbReference>
<dbReference type="EMBL" id="WBOS01000001">
    <property type="protein sequence ID" value="KAB2338729.1"/>
    <property type="molecule type" value="Genomic_DNA"/>
</dbReference>
<feature type="transmembrane region" description="Helical" evidence="1">
    <location>
        <begin position="145"/>
        <end position="167"/>
    </location>
</feature>
<dbReference type="InterPro" id="IPR043128">
    <property type="entry name" value="Rev_trsase/Diguanyl_cyclase"/>
</dbReference>
<keyword evidence="1" id="KW-1133">Transmembrane helix</keyword>
<organism evidence="3 4">
    <name type="scientific">Cytobacillus depressus</name>
    <dbReference type="NCBI Taxonomy" id="1602942"/>
    <lineage>
        <taxon>Bacteria</taxon>
        <taxon>Bacillati</taxon>
        <taxon>Bacillota</taxon>
        <taxon>Bacilli</taxon>
        <taxon>Bacillales</taxon>
        <taxon>Bacillaceae</taxon>
        <taxon>Cytobacillus</taxon>
    </lineage>
</organism>
<dbReference type="InterPro" id="IPR029016">
    <property type="entry name" value="GAF-like_dom_sf"/>
</dbReference>
<evidence type="ECO:0000313" key="3">
    <source>
        <dbReference type="EMBL" id="KAB2338729.1"/>
    </source>
</evidence>
<dbReference type="Proteomes" id="UP000481030">
    <property type="component" value="Unassembled WGS sequence"/>
</dbReference>
<sequence>MVSSTMKKVIWAIWLLICPIGLWITYRFYPPQISGYEVDIIIFLILAFFVAATPMVINGSPIFLIQWVSWAVFLTFGLFIEIILVQLTLIVLFLRVKLSKEQLFRVPLNSLMFFLVSFLSGIIYYELGGPSGSNIVALHSFVWLLPLYPILYYVLNHFFFGVINFLIYKGKRETFGIDFVWETITTIITFPMGYVLFVLYRELGLVALFFVGIPFASLSIILNLYYSSKKINELLQNAAEIGHQLAERLYIDEVLDLFIKKLPDMLPVDYAYILDIVDDEELHLIRQVEKGKKVSSNIEPLRKNEGISGLVWKQKKAALYSTAKEWRTIVKGYMPESAESVLCVPIVRNSQVTGILLLASTGKSAYEKSQLMIVDILCSHFAVAIENARNYEETKAQSERCALTRLYNYRYFDNLLSNEFEKLLDWKRDKISLVILDIDHFKSVNDIYGHQSGNEILCQFASLLLSLIGDQGTVARYGGEEFVILLPDIEKREAFKIAERIRVTISNYPFILEQHIGKNNQTKRVDITASIGVATAPQDADEPLALIRHADRALYVGAKRAGRNRVAEYVK</sequence>
<dbReference type="GO" id="GO:0043709">
    <property type="term" value="P:cell adhesion involved in single-species biofilm formation"/>
    <property type="evidence" value="ECO:0007669"/>
    <property type="project" value="TreeGrafter"/>
</dbReference>
<feature type="transmembrane region" description="Helical" evidence="1">
    <location>
        <begin position="70"/>
        <end position="94"/>
    </location>
</feature>
<dbReference type="SUPFAM" id="SSF55781">
    <property type="entry name" value="GAF domain-like"/>
    <property type="match status" value="1"/>
</dbReference>
<dbReference type="InterPro" id="IPR029787">
    <property type="entry name" value="Nucleotide_cyclase"/>
</dbReference>
<feature type="transmembrane region" description="Helical" evidence="1">
    <location>
        <begin position="179"/>
        <end position="200"/>
    </location>
</feature>
<dbReference type="OrthoDB" id="9759607at2"/>
<dbReference type="SUPFAM" id="SSF55073">
    <property type="entry name" value="Nucleotide cyclase"/>
    <property type="match status" value="1"/>
</dbReference>
<dbReference type="Pfam" id="PF13185">
    <property type="entry name" value="GAF_2"/>
    <property type="match status" value="1"/>
</dbReference>
<comment type="caution">
    <text evidence="3">The sequence shown here is derived from an EMBL/GenBank/DDBJ whole genome shotgun (WGS) entry which is preliminary data.</text>
</comment>
<feature type="transmembrane region" description="Helical" evidence="1">
    <location>
        <begin position="12"/>
        <end position="29"/>
    </location>
</feature>
<dbReference type="PANTHER" id="PTHR45138:SF9">
    <property type="entry name" value="DIGUANYLATE CYCLASE DGCM-RELATED"/>
    <property type="match status" value="1"/>
</dbReference>
<dbReference type="NCBIfam" id="TIGR00254">
    <property type="entry name" value="GGDEF"/>
    <property type="match status" value="1"/>
</dbReference>
<dbReference type="Pfam" id="PF00990">
    <property type="entry name" value="GGDEF"/>
    <property type="match status" value="1"/>
</dbReference>
<keyword evidence="1" id="KW-0812">Transmembrane</keyword>
<feature type="transmembrane region" description="Helical" evidence="1">
    <location>
        <begin position="106"/>
        <end position="125"/>
    </location>
</feature>
<dbReference type="AlphaFoldDB" id="A0A6L3VCM2"/>
<dbReference type="RefSeq" id="WP_151533469.1">
    <property type="nucleotide sequence ID" value="NZ_WBOS01000001.1"/>
</dbReference>
<dbReference type="InterPro" id="IPR003018">
    <property type="entry name" value="GAF"/>
</dbReference>
<evidence type="ECO:0000259" key="2">
    <source>
        <dbReference type="PROSITE" id="PS50887"/>
    </source>
</evidence>
<dbReference type="SMART" id="SM00065">
    <property type="entry name" value="GAF"/>
    <property type="match status" value="1"/>
</dbReference>
<feature type="transmembrane region" description="Helical" evidence="1">
    <location>
        <begin position="41"/>
        <end position="64"/>
    </location>
</feature>
<keyword evidence="1" id="KW-0472">Membrane</keyword>
<dbReference type="GO" id="GO:1902201">
    <property type="term" value="P:negative regulation of bacterial-type flagellum-dependent cell motility"/>
    <property type="evidence" value="ECO:0007669"/>
    <property type="project" value="TreeGrafter"/>
</dbReference>
<dbReference type="PROSITE" id="PS50887">
    <property type="entry name" value="GGDEF"/>
    <property type="match status" value="1"/>
</dbReference>
<dbReference type="Gene3D" id="3.30.70.270">
    <property type="match status" value="1"/>
</dbReference>